<dbReference type="RefSeq" id="WP_091138609.1">
    <property type="nucleotide sequence ID" value="NZ_FMVJ01000015.1"/>
</dbReference>
<keyword evidence="1" id="KW-0812">Transmembrane</keyword>
<reference evidence="2 3" key="1">
    <citation type="submission" date="2016-10" db="EMBL/GenBank/DDBJ databases">
        <authorList>
            <person name="de Groot N.N."/>
        </authorList>
    </citation>
    <scope>NUCLEOTIDE SEQUENCE [LARGE SCALE GENOMIC DNA]</scope>
    <source>
        <strain evidence="2 3">CGMCC 1.7666</strain>
    </source>
</reference>
<sequence length="352" mass="36083">MSIGLIALLDDIVGLAKVAAASLDDVTAQAAKAGAKAAGVVIDDAAVTPRYVVGFAAARELPIVGKIAWGSLKNKLIYLLPAALLLSLVAPWAITPLLMIGGLYLCYEGSEKVFEALFPHKAHEHEAEVGAAMQTAKSLEDEKVNGAIKTDFILSAEIMAITLGTVPTASFWTQALVLAVVGIGITALVYGGVALIVKADDMGVTLATADRPVSSLFRRNGAGAALHTDRLLAPVTKLIGRGLVKSMPVMLKLLGIVGTAAMVWVGGGIIIHGLEGYGLAGLGHAIHDVAAAAAHAVPPSFSGAVEWLVTAAASGLFGLVLGAILIPLIHFVAVPLAKSLRGTGRKVEKHSA</sequence>
<organism evidence="2 3">
    <name type="scientific">Microvirga guangxiensis</name>
    <dbReference type="NCBI Taxonomy" id="549386"/>
    <lineage>
        <taxon>Bacteria</taxon>
        <taxon>Pseudomonadati</taxon>
        <taxon>Pseudomonadota</taxon>
        <taxon>Alphaproteobacteria</taxon>
        <taxon>Hyphomicrobiales</taxon>
        <taxon>Methylobacteriaceae</taxon>
        <taxon>Microvirga</taxon>
    </lineage>
</organism>
<proteinExistence type="predicted"/>
<keyword evidence="3" id="KW-1185">Reference proteome</keyword>
<evidence type="ECO:0000313" key="3">
    <source>
        <dbReference type="Proteomes" id="UP000199569"/>
    </source>
</evidence>
<keyword evidence="1" id="KW-1133">Transmembrane helix</keyword>
<feature type="transmembrane region" description="Helical" evidence="1">
    <location>
        <begin position="253"/>
        <end position="274"/>
    </location>
</feature>
<feature type="transmembrane region" description="Helical" evidence="1">
    <location>
        <begin position="76"/>
        <end position="94"/>
    </location>
</feature>
<dbReference type="STRING" id="549386.SAMN02927923_04004"/>
<accession>A0A1G5L7R3</accession>
<evidence type="ECO:0000256" key="1">
    <source>
        <dbReference type="SAM" id="Phobius"/>
    </source>
</evidence>
<dbReference type="PANTHER" id="PTHR30503:SF3">
    <property type="entry name" value="INNER MEMBRANE PROTEIN YEDI"/>
    <property type="match status" value="1"/>
</dbReference>
<dbReference type="Pfam" id="PF05661">
    <property type="entry name" value="DUF808"/>
    <property type="match status" value="1"/>
</dbReference>
<keyword evidence="1" id="KW-0472">Membrane</keyword>
<evidence type="ECO:0008006" key="4">
    <source>
        <dbReference type="Google" id="ProtNLM"/>
    </source>
</evidence>
<gene>
    <name evidence="2" type="ORF">SAMN02927923_04004</name>
</gene>
<dbReference type="InterPro" id="IPR008526">
    <property type="entry name" value="YedI"/>
</dbReference>
<dbReference type="OrthoDB" id="9814178at2"/>
<dbReference type="PIRSF" id="PIRSF016660">
    <property type="entry name" value="YedI"/>
    <property type="match status" value="1"/>
</dbReference>
<feature type="transmembrane region" description="Helical" evidence="1">
    <location>
        <begin position="175"/>
        <end position="197"/>
    </location>
</feature>
<dbReference type="EMBL" id="FMVJ01000015">
    <property type="protein sequence ID" value="SCZ08902.1"/>
    <property type="molecule type" value="Genomic_DNA"/>
</dbReference>
<protein>
    <recommendedName>
        <fullName evidence="4">Inner membrane protein YedI</fullName>
    </recommendedName>
</protein>
<evidence type="ECO:0000313" key="2">
    <source>
        <dbReference type="EMBL" id="SCZ08902.1"/>
    </source>
</evidence>
<feature type="transmembrane region" description="Helical" evidence="1">
    <location>
        <begin position="307"/>
        <end position="336"/>
    </location>
</feature>
<dbReference type="PANTHER" id="PTHR30503">
    <property type="entry name" value="INNER MEMBRANE PROTEIN YEDI"/>
    <property type="match status" value="1"/>
</dbReference>
<dbReference type="GO" id="GO:0005886">
    <property type="term" value="C:plasma membrane"/>
    <property type="evidence" value="ECO:0007669"/>
    <property type="project" value="TreeGrafter"/>
</dbReference>
<dbReference type="AlphaFoldDB" id="A0A1G5L7R3"/>
<name>A0A1G5L7R3_9HYPH</name>
<dbReference type="Proteomes" id="UP000199569">
    <property type="component" value="Unassembled WGS sequence"/>
</dbReference>